<reference evidence="1" key="1">
    <citation type="submission" date="2015-12" db="EMBL/GenBank/DDBJ databases">
        <title>Update maize B73 reference genome by single molecule sequencing technologies.</title>
        <authorList>
            <consortium name="Maize Genome Sequencing Project"/>
            <person name="Ware D."/>
        </authorList>
    </citation>
    <scope>NUCLEOTIDE SEQUENCE</scope>
    <source>
        <tissue evidence="1">Seedling</tissue>
    </source>
</reference>
<accession>A0A1D6FI14</accession>
<protein>
    <submittedName>
        <fullName evidence="1">Uncharacterized protein</fullName>
    </submittedName>
</protein>
<proteinExistence type="predicted"/>
<dbReference type="EMBL" id="CM000784">
    <property type="protein sequence ID" value="AQK91445.1"/>
    <property type="molecule type" value="Genomic_DNA"/>
</dbReference>
<sequence length="13" mass="1292">MGADVGCDFSPPP</sequence>
<dbReference type="InParanoid" id="A0A1D6FI14"/>
<organism evidence="1">
    <name type="scientific">Zea mays</name>
    <name type="common">Maize</name>
    <dbReference type="NCBI Taxonomy" id="4577"/>
    <lineage>
        <taxon>Eukaryota</taxon>
        <taxon>Viridiplantae</taxon>
        <taxon>Streptophyta</taxon>
        <taxon>Embryophyta</taxon>
        <taxon>Tracheophyta</taxon>
        <taxon>Spermatophyta</taxon>
        <taxon>Magnoliopsida</taxon>
        <taxon>Liliopsida</taxon>
        <taxon>Poales</taxon>
        <taxon>Poaceae</taxon>
        <taxon>PACMAD clade</taxon>
        <taxon>Panicoideae</taxon>
        <taxon>Andropogonodae</taxon>
        <taxon>Andropogoneae</taxon>
        <taxon>Tripsacinae</taxon>
        <taxon>Zea</taxon>
    </lineage>
</organism>
<name>A0A1D6FI14_MAIZE</name>
<evidence type="ECO:0000313" key="1">
    <source>
        <dbReference type="EMBL" id="AQK91445.1"/>
    </source>
</evidence>
<gene>
    <name evidence="1" type="ORF">ZEAMMB73_Zm00001d009175</name>
</gene>